<evidence type="ECO:0000313" key="8">
    <source>
        <dbReference type="Proteomes" id="UP000036681"/>
    </source>
</evidence>
<dbReference type="InterPro" id="IPR026748">
    <property type="entry name" value="Clarin"/>
</dbReference>
<accession>A0A0M3HNF2</accession>
<keyword evidence="3 6" id="KW-0812">Transmembrane</keyword>
<dbReference type="GO" id="GO:0007605">
    <property type="term" value="P:sensory perception of sound"/>
    <property type="evidence" value="ECO:0007669"/>
    <property type="project" value="UniProtKB-ARBA"/>
</dbReference>
<comment type="similarity">
    <text evidence="2">Belongs to the clarin family.</text>
</comment>
<name>A0A0M3HNF2_ASCLU</name>
<evidence type="ECO:0000256" key="1">
    <source>
        <dbReference type="ARBA" id="ARBA00004141"/>
    </source>
</evidence>
<evidence type="ECO:0000256" key="4">
    <source>
        <dbReference type="ARBA" id="ARBA00022989"/>
    </source>
</evidence>
<dbReference type="Gene3D" id="1.20.140.150">
    <property type="match status" value="1"/>
</dbReference>
<comment type="subcellular location">
    <subcellularLocation>
        <location evidence="1">Membrane</location>
        <topology evidence="1">Multi-pass membrane protein</topology>
    </subcellularLocation>
</comment>
<dbReference type="PANTHER" id="PTHR31548">
    <property type="entry name" value="CLARIN"/>
    <property type="match status" value="1"/>
</dbReference>
<evidence type="ECO:0000256" key="3">
    <source>
        <dbReference type="ARBA" id="ARBA00022692"/>
    </source>
</evidence>
<evidence type="ECO:0000256" key="5">
    <source>
        <dbReference type="ARBA" id="ARBA00023136"/>
    </source>
</evidence>
<reference evidence="9" key="1">
    <citation type="submission" date="2017-02" db="UniProtKB">
        <authorList>
            <consortium name="WormBaseParasite"/>
        </authorList>
    </citation>
    <scope>IDENTIFICATION</scope>
</reference>
<evidence type="ECO:0000256" key="2">
    <source>
        <dbReference type="ARBA" id="ARBA00005787"/>
    </source>
</evidence>
<organism evidence="8 9">
    <name type="scientific">Ascaris lumbricoides</name>
    <name type="common">Giant roundworm</name>
    <dbReference type="NCBI Taxonomy" id="6252"/>
    <lineage>
        <taxon>Eukaryota</taxon>
        <taxon>Metazoa</taxon>
        <taxon>Ecdysozoa</taxon>
        <taxon>Nematoda</taxon>
        <taxon>Chromadorea</taxon>
        <taxon>Rhabditida</taxon>
        <taxon>Spirurina</taxon>
        <taxon>Ascaridomorpha</taxon>
        <taxon>Ascaridoidea</taxon>
        <taxon>Ascarididae</taxon>
        <taxon>Ascaris</taxon>
    </lineage>
</organism>
<keyword evidence="7" id="KW-0732">Signal</keyword>
<dbReference type="PANTHER" id="PTHR31548:SF1">
    <property type="entry name" value="LD47387P"/>
    <property type="match status" value="1"/>
</dbReference>
<feature type="chain" id="PRO_5005656575" evidence="7">
    <location>
        <begin position="20"/>
        <end position="232"/>
    </location>
</feature>
<feature type="signal peptide" evidence="7">
    <location>
        <begin position="1"/>
        <end position="19"/>
    </location>
</feature>
<proteinExistence type="inferred from homology"/>
<dbReference type="WBParaSite" id="ALUE_0000320301-mRNA-1">
    <property type="protein sequence ID" value="ALUE_0000320301-mRNA-1"/>
    <property type="gene ID" value="ALUE_0000320301"/>
</dbReference>
<keyword evidence="8" id="KW-1185">Reference proteome</keyword>
<dbReference type="GO" id="GO:0016020">
    <property type="term" value="C:membrane"/>
    <property type="evidence" value="ECO:0007669"/>
    <property type="project" value="UniProtKB-SubCell"/>
</dbReference>
<keyword evidence="5 6" id="KW-0472">Membrane</keyword>
<sequence>MNSCRRLSVFTSLLMFVSALSLVIAALISEYWFESTPINEKGGLSRNNFIHSGLLKGSRQLDWGLGPRYKPFSVYEEIHEGHGFISKTPWIFIIFFTALGLLWNAVGIIICLVNTAVKENDTVAGPIGIYLWSMLACKFLALYLSMISYACSVVIFLVQYATSIKHNVLLTDQIEGGFSTLNQTRLGFSFYLEVAAMCILLIPSMLMFLTADKTRRPRIEKQIPVDSTVFMY</sequence>
<dbReference type="AlphaFoldDB" id="A0A0M3HNF2"/>
<feature type="transmembrane region" description="Helical" evidence="6">
    <location>
        <begin position="129"/>
        <end position="158"/>
    </location>
</feature>
<keyword evidence="4 6" id="KW-1133">Transmembrane helix</keyword>
<dbReference type="Pfam" id="PF25807">
    <property type="entry name" value="Clarin-2"/>
    <property type="match status" value="1"/>
</dbReference>
<feature type="transmembrane region" description="Helical" evidence="6">
    <location>
        <begin position="188"/>
        <end position="211"/>
    </location>
</feature>
<evidence type="ECO:0000313" key="9">
    <source>
        <dbReference type="WBParaSite" id="ALUE_0000320301-mRNA-1"/>
    </source>
</evidence>
<protein>
    <submittedName>
        <fullName evidence="9">Clarin-3</fullName>
    </submittedName>
</protein>
<feature type="transmembrane region" description="Helical" evidence="6">
    <location>
        <begin position="90"/>
        <end position="117"/>
    </location>
</feature>
<dbReference type="Proteomes" id="UP000036681">
    <property type="component" value="Unplaced"/>
</dbReference>
<evidence type="ECO:0000256" key="7">
    <source>
        <dbReference type="SAM" id="SignalP"/>
    </source>
</evidence>
<evidence type="ECO:0000256" key="6">
    <source>
        <dbReference type="SAM" id="Phobius"/>
    </source>
</evidence>